<dbReference type="InParanoid" id="A0A2J6TBE8"/>
<proteinExistence type="predicted"/>
<dbReference type="GeneID" id="36592880"/>
<keyword evidence="3" id="KW-1185">Reference proteome</keyword>
<dbReference type="PANTHER" id="PTHR47332">
    <property type="entry name" value="SET DOMAIN-CONTAINING PROTEIN 5"/>
    <property type="match status" value="1"/>
</dbReference>
<dbReference type="SUPFAM" id="SSF82199">
    <property type="entry name" value="SET domain"/>
    <property type="match status" value="1"/>
</dbReference>
<dbReference type="EMBL" id="KZ613790">
    <property type="protein sequence ID" value="PMD60357.1"/>
    <property type="molecule type" value="Genomic_DNA"/>
</dbReference>
<dbReference type="Pfam" id="PF00856">
    <property type="entry name" value="SET"/>
    <property type="match status" value="1"/>
</dbReference>
<evidence type="ECO:0000259" key="1">
    <source>
        <dbReference type="PROSITE" id="PS50280"/>
    </source>
</evidence>
<sequence>MPGKGKGLVAIEKISKGTRILSEEAVVTVSESVGSERLRTSICKQVEALSENQRRDFLSIYNIHLYRNAAKDQGAIFLEACRINHACDNNTQKNWNKKIKRHTVHALRDINKGKEITITYLAPLKNRKARQKALQEKFDFTCLCYLCSLPLEQSQESDRRLEEIYRLDGRIFAERAATLAIKYGALAQDPSKYELFGVLTKWKTKSRTTFPGFTDLLDENNIDLEFYERSNIEIKDINSTIISLYFYTNSRGITILYTERHAFMFCEPGICYKDP</sequence>
<dbReference type="InterPro" id="IPR053185">
    <property type="entry name" value="SET_domain_protein"/>
</dbReference>
<dbReference type="InterPro" id="IPR046341">
    <property type="entry name" value="SET_dom_sf"/>
</dbReference>
<organism evidence="2 3">
    <name type="scientific">Hyaloscypha bicolor E</name>
    <dbReference type="NCBI Taxonomy" id="1095630"/>
    <lineage>
        <taxon>Eukaryota</taxon>
        <taxon>Fungi</taxon>
        <taxon>Dikarya</taxon>
        <taxon>Ascomycota</taxon>
        <taxon>Pezizomycotina</taxon>
        <taxon>Leotiomycetes</taxon>
        <taxon>Helotiales</taxon>
        <taxon>Hyaloscyphaceae</taxon>
        <taxon>Hyaloscypha</taxon>
        <taxon>Hyaloscypha bicolor</taxon>
    </lineage>
</organism>
<dbReference type="OrthoDB" id="265717at2759"/>
<dbReference type="PANTHER" id="PTHR47332:SF2">
    <property type="entry name" value="SET-6"/>
    <property type="match status" value="1"/>
</dbReference>
<reference evidence="2 3" key="1">
    <citation type="submission" date="2016-04" db="EMBL/GenBank/DDBJ databases">
        <title>A degradative enzymes factory behind the ericoid mycorrhizal symbiosis.</title>
        <authorList>
            <consortium name="DOE Joint Genome Institute"/>
            <person name="Martino E."/>
            <person name="Morin E."/>
            <person name="Grelet G."/>
            <person name="Kuo A."/>
            <person name="Kohler A."/>
            <person name="Daghino S."/>
            <person name="Barry K."/>
            <person name="Choi C."/>
            <person name="Cichocki N."/>
            <person name="Clum A."/>
            <person name="Copeland A."/>
            <person name="Hainaut M."/>
            <person name="Haridas S."/>
            <person name="Labutti K."/>
            <person name="Lindquist E."/>
            <person name="Lipzen A."/>
            <person name="Khouja H.-R."/>
            <person name="Murat C."/>
            <person name="Ohm R."/>
            <person name="Olson A."/>
            <person name="Spatafora J."/>
            <person name="Veneault-Fourrey C."/>
            <person name="Henrissat B."/>
            <person name="Grigoriev I."/>
            <person name="Martin F."/>
            <person name="Perotto S."/>
        </authorList>
    </citation>
    <scope>NUCLEOTIDE SEQUENCE [LARGE SCALE GENOMIC DNA]</scope>
    <source>
        <strain evidence="2 3">E</strain>
    </source>
</reference>
<dbReference type="STRING" id="1095630.A0A2J6TBE8"/>
<dbReference type="SMART" id="SM00317">
    <property type="entry name" value="SET"/>
    <property type="match status" value="1"/>
</dbReference>
<evidence type="ECO:0000313" key="3">
    <source>
        <dbReference type="Proteomes" id="UP000235371"/>
    </source>
</evidence>
<dbReference type="Proteomes" id="UP000235371">
    <property type="component" value="Unassembled WGS sequence"/>
</dbReference>
<dbReference type="Gene3D" id="2.170.270.10">
    <property type="entry name" value="SET domain"/>
    <property type="match status" value="1"/>
</dbReference>
<dbReference type="AlphaFoldDB" id="A0A2J6TBE8"/>
<dbReference type="PROSITE" id="PS50280">
    <property type="entry name" value="SET"/>
    <property type="match status" value="1"/>
</dbReference>
<evidence type="ECO:0000313" key="2">
    <source>
        <dbReference type="EMBL" id="PMD60357.1"/>
    </source>
</evidence>
<accession>A0A2J6TBE8</accession>
<dbReference type="InterPro" id="IPR001214">
    <property type="entry name" value="SET_dom"/>
</dbReference>
<protein>
    <submittedName>
        <fullName evidence="2">SET domain-containing protein</fullName>
    </submittedName>
</protein>
<dbReference type="RefSeq" id="XP_024737261.1">
    <property type="nucleotide sequence ID" value="XM_024884803.1"/>
</dbReference>
<name>A0A2J6TBE8_9HELO</name>
<gene>
    <name evidence="2" type="ORF">K444DRAFT_642995</name>
</gene>
<dbReference type="CDD" id="cd20071">
    <property type="entry name" value="SET_SMYD"/>
    <property type="match status" value="1"/>
</dbReference>
<feature type="domain" description="SET" evidence="1">
    <location>
        <begin position="1"/>
        <end position="121"/>
    </location>
</feature>